<gene>
    <name evidence="2" type="ORF">EVAR_94061_1</name>
</gene>
<proteinExistence type="predicted"/>
<comment type="caution">
    <text evidence="2">The sequence shown here is derived from an EMBL/GenBank/DDBJ whole genome shotgun (WGS) entry which is preliminary data.</text>
</comment>
<dbReference type="AlphaFoldDB" id="A0A4C1V5F2"/>
<protein>
    <submittedName>
        <fullName evidence="2">Uncharacterized protein</fullName>
    </submittedName>
</protein>
<dbReference type="EMBL" id="BGZK01000283">
    <property type="protein sequence ID" value="GBP34048.1"/>
    <property type="molecule type" value="Genomic_DNA"/>
</dbReference>
<organism evidence="2 3">
    <name type="scientific">Eumeta variegata</name>
    <name type="common">Bagworm moth</name>
    <name type="synonym">Eumeta japonica</name>
    <dbReference type="NCBI Taxonomy" id="151549"/>
    <lineage>
        <taxon>Eukaryota</taxon>
        <taxon>Metazoa</taxon>
        <taxon>Ecdysozoa</taxon>
        <taxon>Arthropoda</taxon>
        <taxon>Hexapoda</taxon>
        <taxon>Insecta</taxon>
        <taxon>Pterygota</taxon>
        <taxon>Neoptera</taxon>
        <taxon>Endopterygota</taxon>
        <taxon>Lepidoptera</taxon>
        <taxon>Glossata</taxon>
        <taxon>Ditrysia</taxon>
        <taxon>Tineoidea</taxon>
        <taxon>Psychidae</taxon>
        <taxon>Oiketicinae</taxon>
        <taxon>Eumeta</taxon>
    </lineage>
</organism>
<name>A0A4C1V5F2_EUMVA</name>
<keyword evidence="3" id="KW-1185">Reference proteome</keyword>
<feature type="region of interest" description="Disordered" evidence="1">
    <location>
        <begin position="1"/>
        <end position="46"/>
    </location>
</feature>
<reference evidence="2 3" key="1">
    <citation type="journal article" date="2019" name="Commun. Biol.">
        <title>The bagworm genome reveals a unique fibroin gene that provides high tensile strength.</title>
        <authorList>
            <person name="Kono N."/>
            <person name="Nakamura H."/>
            <person name="Ohtoshi R."/>
            <person name="Tomita M."/>
            <person name="Numata K."/>
            <person name="Arakawa K."/>
        </authorList>
    </citation>
    <scope>NUCLEOTIDE SEQUENCE [LARGE SCALE GENOMIC DNA]</scope>
</reference>
<evidence type="ECO:0000313" key="2">
    <source>
        <dbReference type="EMBL" id="GBP34048.1"/>
    </source>
</evidence>
<evidence type="ECO:0000256" key="1">
    <source>
        <dbReference type="SAM" id="MobiDB-lite"/>
    </source>
</evidence>
<sequence>MNLIPLAADPRGPPVALRPPAQQTPQRRMSRRRTHAREHTGRGVHTAPAVIRTLNRVNRRTRSARCVPSAGARAHRGSMLKFGLADVGHQLQANIVTSLL</sequence>
<accession>A0A4C1V5F2</accession>
<evidence type="ECO:0000313" key="3">
    <source>
        <dbReference type="Proteomes" id="UP000299102"/>
    </source>
</evidence>
<dbReference type="Proteomes" id="UP000299102">
    <property type="component" value="Unassembled WGS sequence"/>
</dbReference>